<dbReference type="InterPro" id="IPR011009">
    <property type="entry name" value="Kinase-like_dom_sf"/>
</dbReference>
<keyword evidence="5 13" id="KW-0732">Signal</keyword>
<keyword evidence="6" id="KW-0547">Nucleotide-binding</keyword>
<organism evidence="15 16">
    <name type="scientific">Oldenlandia corymbosa var. corymbosa</name>
    <dbReference type="NCBI Taxonomy" id="529605"/>
    <lineage>
        <taxon>Eukaryota</taxon>
        <taxon>Viridiplantae</taxon>
        <taxon>Streptophyta</taxon>
        <taxon>Embryophyta</taxon>
        <taxon>Tracheophyta</taxon>
        <taxon>Spermatophyta</taxon>
        <taxon>Magnoliopsida</taxon>
        <taxon>eudicotyledons</taxon>
        <taxon>Gunneridae</taxon>
        <taxon>Pentapetalae</taxon>
        <taxon>asterids</taxon>
        <taxon>lamiids</taxon>
        <taxon>Gentianales</taxon>
        <taxon>Rubiaceae</taxon>
        <taxon>Rubioideae</taxon>
        <taxon>Spermacoceae</taxon>
        <taxon>Hedyotis-Oldenlandia complex</taxon>
        <taxon>Oldenlandia</taxon>
    </lineage>
</organism>
<dbReference type="Gene3D" id="3.30.200.20">
    <property type="entry name" value="Phosphorylase Kinase, domain 1"/>
    <property type="match status" value="2"/>
</dbReference>
<evidence type="ECO:0000256" key="3">
    <source>
        <dbReference type="ARBA" id="ARBA00022679"/>
    </source>
</evidence>
<dbReference type="FunFam" id="1.10.510.10:FF:000084">
    <property type="entry name" value="Wall-associated receptor kinase 2"/>
    <property type="match status" value="1"/>
</dbReference>
<dbReference type="PROSITE" id="PS50011">
    <property type="entry name" value="PROTEIN_KINASE_DOM"/>
    <property type="match status" value="2"/>
</dbReference>
<evidence type="ECO:0000256" key="5">
    <source>
        <dbReference type="ARBA" id="ARBA00022729"/>
    </source>
</evidence>
<keyword evidence="8" id="KW-0067">ATP-binding</keyword>
<dbReference type="Proteomes" id="UP001161247">
    <property type="component" value="Chromosome 6"/>
</dbReference>
<dbReference type="SMART" id="SM00220">
    <property type="entry name" value="S_TKc"/>
    <property type="match status" value="1"/>
</dbReference>
<evidence type="ECO:0000313" key="15">
    <source>
        <dbReference type="EMBL" id="CAI9109860.1"/>
    </source>
</evidence>
<dbReference type="Pfam" id="PF12819">
    <property type="entry name" value="Malectin_like"/>
    <property type="match status" value="1"/>
</dbReference>
<keyword evidence="3" id="KW-0808">Transferase</keyword>
<gene>
    <name evidence="15" type="ORF">OLC1_LOCUS17653</name>
</gene>
<evidence type="ECO:0000256" key="10">
    <source>
        <dbReference type="ARBA" id="ARBA00023136"/>
    </source>
</evidence>
<dbReference type="Pfam" id="PF07714">
    <property type="entry name" value="PK_Tyr_Ser-Thr"/>
    <property type="match status" value="2"/>
</dbReference>
<dbReference type="FunFam" id="3.30.200.20:FF:000039">
    <property type="entry name" value="receptor-like protein kinase FERONIA"/>
    <property type="match status" value="1"/>
</dbReference>
<dbReference type="PANTHER" id="PTHR27003">
    <property type="entry name" value="OS07G0166700 PROTEIN"/>
    <property type="match status" value="1"/>
</dbReference>
<dbReference type="FunFam" id="2.60.120.430:FF:000003">
    <property type="entry name" value="FERONIA receptor-like kinase"/>
    <property type="match status" value="1"/>
</dbReference>
<dbReference type="GO" id="GO:0004714">
    <property type="term" value="F:transmembrane receptor protein tyrosine kinase activity"/>
    <property type="evidence" value="ECO:0007669"/>
    <property type="project" value="InterPro"/>
</dbReference>
<reference evidence="15" key="1">
    <citation type="submission" date="2023-03" db="EMBL/GenBank/DDBJ databases">
        <authorList>
            <person name="Julca I."/>
        </authorList>
    </citation>
    <scope>NUCLEOTIDE SEQUENCE</scope>
</reference>
<dbReference type="PANTHER" id="PTHR27003:SF467">
    <property type="entry name" value="PROTEIN KINASE DOMAIN-CONTAINING PROTEIN"/>
    <property type="match status" value="1"/>
</dbReference>
<keyword evidence="11" id="KW-0325">Glycoprotein</keyword>
<dbReference type="GO" id="GO:0009506">
    <property type="term" value="C:plasmodesma"/>
    <property type="evidence" value="ECO:0007669"/>
    <property type="project" value="TreeGrafter"/>
</dbReference>
<dbReference type="InterPro" id="IPR024788">
    <property type="entry name" value="Malectin-like_Carb-bd_dom"/>
</dbReference>
<dbReference type="EMBL" id="OX459123">
    <property type="protein sequence ID" value="CAI9109860.1"/>
    <property type="molecule type" value="Genomic_DNA"/>
</dbReference>
<comment type="subcellular location">
    <subcellularLocation>
        <location evidence="1">Membrane</location>
        <topology evidence="1">Single-pass type I membrane protein</topology>
    </subcellularLocation>
</comment>
<feature type="signal peptide" evidence="13">
    <location>
        <begin position="1"/>
        <end position="22"/>
    </location>
</feature>
<evidence type="ECO:0000256" key="8">
    <source>
        <dbReference type="ARBA" id="ARBA00022840"/>
    </source>
</evidence>
<dbReference type="InterPro" id="IPR000719">
    <property type="entry name" value="Prot_kinase_dom"/>
</dbReference>
<dbReference type="FunFam" id="2.60.120.430:FF:000007">
    <property type="entry name" value="FERONIA receptor-like kinase"/>
    <property type="match status" value="1"/>
</dbReference>
<dbReference type="AlphaFoldDB" id="A0AAV1DPQ1"/>
<keyword evidence="2" id="KW-0723">Serine/threonine-protein kinase</keyword>
<proteinExistence type="predicted"/>
<dbReference type="Gene3D" id="2.60.120.430">
    <property type="entry name" value="Galactose-binding lectin"/>
    <property type="match status" value="2"/>
</dbReference>
<feature type="compositionally biased region" description="Polar residues" evidence="12">
    <location>
        <begin position="815"/>
        <end position="834"/>
    </location>
</feature>
<evidence type="ECO:0000256" key="13">
    <source>
        <dbReference type="SAM" id="SignalP"/>
    </source>
</evidence>
<evidence type="ECO:0000256" key="12">
    <source>
        <dbReference type="SAM" id="MobiDB-lite"/>
    </source>
</evidence>
<evidence type="ECO:0000256" key="6">
    <source>
        <dbReference type="ARBA" id="ARBA00022741"/>
    </source>
</evidence>
<dbReference type="GO" id="GO:0005524">
    <property type="term" value="F:ATP binding"/>
    <property type="evidence" value="ECO:0007669"/>
    <property type="project" value="UniProtKB-KW"/>
</dbReference>
<evidence type="ECO:0000256" key="11">
    <source>
        <dbReference type="ARBA" id="ARBA00023180"/>
    </source>
</evidence>
<protein>
    <submittedName>
        <fullName evidence="15">OLC1v1009780C1</fullName>
    </submittedName>
</protein>
<dbReference type="InterPro" id="IPR008271">
    <property type="entry name" value="Ser/Thr_kinase_AS"/>
</dbReference>
<dbReference type="SUPFAM" id="SSF56112">
    <property type="entry name" value="Protein kinase-like (PK-like)"/>
    <property type="match status" value="2"/>
</dbReference>
<feature type="region of interest" description="Disordered" evidence="12">
    <location>
        <begin position="815"/>
        <end position="853"/>
    </location>
</feature>
<dbReference type="CDD" id="cd14066">
    <property type="entry name" value="STKc_IRAK"/>
    <property type="match status" value="1"/>
</dbReference>
<keyword evidence="7" id="KW-0418">Kinase</keyword>
<evidence type="ECO:0000256" key="4">
    <source>
        <dbReference type="ARBA" id="ARBA00022692"/>
    </source>
</evidence>
<evidence type="ECO:0000256" key="9">
    <source>
        <dbReference type="ARBA" id="ARBA00022989"/>
    </source>
</evidence>
<keyword evidence="4" id="KW-0812">Transmembrane</keyword>
<evidence type="ECO:0000256" key="7">
    <source>
        <dbReference type="ARBA" id="ARBA00022777"/>
    </source>
</evidence>
<feature type="domain" description="Protein kinase" evidence="14">
    <location>
        <begin position="897"/>
        <end position="1167"/>
    </location>
</feature>
<keyword evidence="10" id="KW-0472">Membrane</keyword>
<dbReference type="PROSITE" id="PS00108">
    <property type="entry name" value="PROTEIN_KINASE_ST"/>
    <property type="match status" value="1"/>
</dbReference>
<name>A0AAV1DPQ1_OLDCO</name>
<dbReference type="GO" id="GO:0004674">
    <property type="term" value="F:protein serine/threonine kinase activity"/>
    <property type="evidence" value="ECO:0007669"/>
    <property type="project" value="UniProtKB-KW"/>
</dbReference>
<keyword evidence="16" id="KW-1185">Reference proteome</keyword>
<dbReference type="GO" id="GO:0005886">
    <property type="term" value="C:plasma membrane"/>
    <property type="evidence" value="ECO:0007669"/>
    <property type="project" value="TreeGrafter"/>
</dbReference>
<evidence type="ECO:0000256" key="1">
    <source>
        <dbReference type="ARBA" id="ARBA00004479"/>
    </source>
</evidence>
<keyword evidence="9" id="KW-1133">Transmembrane helix</keyword>
<accession>A0AAV1DPQ1</accession>
<dbReference type="InterPro" id="IPR001245">
    <property type="entry name" value="Ser-Thr/Tyr_kinase_cat_dom"/>
</dbReference>
<evidence type="ECO:0000259" key="14">
    <source>
        <dbReference type="PROSITE" id="PS50011"/>
    </source>
</evidence>
<dbReference type="Gene3D" id="1.10.510.10">
    <property type="entry name" value="Transferase(Phosphotransferase) domain 1"/>
    <property type="match status" value="2"/>
</dbReference>
<evidence type="ECO:0000313" key="16">
    <source>
        <dbReference type="Proteomes" id="UP001161247"/>
    </source>
</evidence>
<evidence type="ECO:0000256" key="2">
    <source>
        <dbReference type="ARBA" id="ARBA00022527"/>
    </source>
</evidence>
<sequence length="1185" mass="132402">MIAVQLSVTILLHCFFLGTSIASLPVLEGIAVSCGFSGNATAVDGRVWVGDTGSESSKWLQLSGKSTKSSAICSAAASTDVPYETARISSSDFTYTVPVKPGQKFIRLHFNPTSYKGFKNSRAFFTVRAGPYTLLSNFSASGTGPFSKEFCINVEENPASISITFSPVEGKRGSADNYAFVNGIEVVSMPAGLYFTPDGGLGAVVVGQKYRFYIDNSTALEMVRRLNIGGNSIPSVEDGNMFREWSKEPSHMPETGGNLIKKIIPVNYTFTPSYVAPKKVYQTARSIALENDLDKHNLTWNIPLDVGFRYLVRLHFCELELRIRECGEREFSILMNNQVAEENVDMIRWGGTHGVAFYRDYIVLMEGDRMQGMRYLNITFQPKFILSEKETGGILNGLEIFKLSNPDNSLASMTPTEYVRHSSYRAREQRKMLSSESKNYLATAVTIAITLLNIAMYYIRCLSEIDSASRNSRSSSYDSHCRQFSIAEIRSATNNFSREQLIGSGGQGRVYKGSIDRGAPVVAIKRLKSESRQGDKEFWTEIKMLSKLRHVHLVPLIGYCNDGQERVLVYEYMTKGTLADHLYKIGRHGGINPPLSWEQRLKISIGAAHGLYFLHTSRRRVIHRDVKSSNILLDENWVAKVSDFGLSKMGAPNESVSHISTNVKGTFGYIDPEYFLTKKLTRKSDVYAFGVLLFEVLSGRPAVDIRLEEEQHSLATWARYCIRKGKVEKLVESSLIEEISPACLKVFAGIAGRCLDTHPHERPAMADIVVSLELALALQQNPSSDEQIEEDNINVEKSYSDQSDGVFSFNDLSINPSNGRTEQNANVEVSGTSERTGELESGQRLRKSSNGNNASSRWWWDWILPRSPSKPKAPTLVLQEGLHKFSVQEIRKATNDFRNSFIIGSGYSDSIYKGYIDGTPPVIAVKRSSSRQSRHSMIYELQTKMEMGHSTRHAHVVSLLGYCRDENEMILIYDSMSNGSLHDHLSDPNKDPLPWKRRLQICIDIAKGMSHLHSTIKHSNLHCKLRSTNIVLDENWVARISDFCISGRQQVNDAPGSVGFMDSDYIRDDQTTEKSYVFSLGLMLFEVLCATKNSTRWLDEGQVSLAQWIRSELRNNLSGCIDPYLTGKKISSESIKIFIDTAGKCLLECATERPSMSDIVSSLEAALKQQEGAEDTKGYILSQIS</sequence>
<feature type="chain" id="PRO_5043359440" evidence="13">
    <location>
        <begin position="23"/>
        <end position="1185"/>
    </location>
</feature>
<feature type="domain" description="Protein kinase" evidence="14">
    <location>
        <begin position="496"/>
        <end position="776"/>
    </location>
</feature>
<dbReference type="InterPro" id="IPR045272">
    <property type="entry name" value="ANXUR1/2-like"/>
</dbReference>